<reference evidence="1 2" key="1">
    <citation type="journal article" date="2022" name="DNA Res.">
        <title>Chromosomal-level genome assembly of the orchid tree Bauhinia variegata (Leguminosae; Cercidoideae) supports the allotetraploid origin hypothesis of Bauhinia.</title>
        <authorList>
            <person name="Zhong Y."/>
            <person name="Chen Y."/>
            <person name="Zheng D."/>
            <person name="Pang J."/>
            <person name="Liu Y."/>
            <person name="Luo S."/>
            <person name="Meng S."/>
            <person name="Qian L."/>
            <person name="Wei D."/>
            <person name="Dai S."/>
            <person name="Zhou R."/>
        </authorList>
    </citation>
    <scope>NUCLEOTIDE SEQUENCE [LARGE SCALE GENOMIC DNA]</scope>
    <source>
        <strain evidence="1">BV-YZ2020</strain>
    </source>
</reference>
<protein>
    <submittedName>
        <fullName evidence="1">Uncharacterized protein</fullName>
    </submittedName>
</protein>
<gene>
    <name evidence="1" type="ORF">L6164_000967</name>
</gene>
<evidence type="ECO:0000313" key="2">
    <source>
        <dbReference type="Proteomes" id="UP000828941"/>
    </source>
</evidence>
<accession>A0ACB9QA85</accession>
<dbReference type="EMBL" id="CM039426">
    <property type="protein sequence ID" value="KAI4356989.1"/>
    <property type="molecule type" value="Genomic_DNA"/>
</dbReference>
<dbReference type="Proteomes" id="UP000828941">
    <property type="component" value="Chromosome 1"/>
</dbReference>
<proteinExistence type="predicted"/>
<evidence type="ECO:0000313" key="1">
    <source>
        <dbReference type="EMBL" id="KAI4356989.1"/>
    </source>
</evidence>
<keyword evidence="2" id="KW-1185">Reference proteome</keyword>
<comment type="caution">
    <text evidence="1">The sequence shown here is derived from an EMBL/GenBank/DDBJ whole genome shotgun (WGS) entry which is preliminary data.</text>
</comment>
<organism evidence="1 2">
    <name type="scientific">Bauhinia variegata</name>
    <name type="common">Purple orchid tree</name>
    <name type="synonym">Phanera variegata</name>
    <dbReference type="NCBI Taxonomy" id="167791"/>
    <lineage>
        <taxon>Eukaryota</taxon>
        <taxon>Viridiplantae</taxon>
        <taxon>Streptophyta</taxon>
        <taxon>Embryophyta</taxon>
        <taxon>Tracheophyta</taxon>
        <taxon>Spermatophyta</taxon>
        <taxon>Magnoliopsida</taxon>
        <taxon>eudicotyledons</taxon>
        <taxon>Gunneridae</taxon>
        <taxon>Pentapetalae</taxon>
        <taxon>rosids</taxon>
        <taxon>fabids</taxon>
        <taxon>Fabales</taxon>
        <taxon>Fabaceae</taxon>
        <taxon>Cercidoideae</taxon>
        <taxon>Cercideae</taxon>
        <taxon>Bauhiniinae</taxon>
        <taxon>Bauhinia</taxon>
    </lineage>
</organism>
<name>A0ACB9QA85_BAUVA</name>
<sequence>MVFRMGIAFDKISLILDQEAYTSAFFLFFIVSLKSWMQNHRFIQPKSNAGVHWIIVFVKPNRPMTRSLYAQLLTNAENDKKLAYEEVKYDKFVNKKRHSAVRVLTDQRSRLLILTQLMLTESRPHDYMNSMPEIDGLSASLTFYSEIFI</sequence>